<evidence type="ECO:0000256" key="4">
    <source>
        <dbReference type="ARBA" id="ARBA00022553"/>
    </source>
</evidence>
<dbReference type="SUPFAM" id="SSF55874">
    <property type="entry name" value="ATPase domain of HSP90 chaperone/DNA topoisomerase II/histidine kinase"/>
    <property type="match status" value="1"/>
</dbReference>
<organism evidence="11 12">
    <name type="scientific">Capsulimonas corticalis</name>
    <dbReference type="NCBI Taxonomy" id="2219043"/>
    <lineage>
        <taxon>Bacteria</taxon>
        <taxon>Bacillati</taxon>
        <taxon>Armatimonadota</taxon>
        <taxon>Armatimonadia</taxon>
        <taxon>Capsulimonadales</taxon>
        <taxon>Capsulimonadaceae</taxon>
        <taxon>Capsulimonas</taxon>
    </lineage>
</organism>
<dbReference type="InterPro" id="IPR003660">
    <property type="entry name" value="HAMP_dom"/>
</dbReference>
<evidence type="ECO:0000256" key="1">
    <source>
        <dbReference type="ARBA" id="ARBA00000085"/>
    </source>
</evidence>
<dbReference type="InterPro" id="IPR005467">
    <property type="entry name" value="His_kinase_dom"/>
</dbReference>
<dbReference type="Proteomes" id="UP000287394">
    <property type="component" value="Chromosome"/>
</dbReference>
<gene>
    <name evidence="11" type="ORF">CCAX7_21810</name>
</gene>
<dbReference type="PRINTS" id="PR00344">
    <property type="entry name" value="BCTRLSENSOR"/>
</dbReference>
<dbReference type="CDD" id="cd06225">
    <property type="entry name" value="HAMP"/>
    <property type="match status" value="1"/>
</dbReference>
<keyword evidence="9" id="KW-0902">Two-component regulatory system</keyword>
<keyword evidence="4" id="KW-0597">Phosphoprotein</keyword>
<dbReference type="InterPro" id="IPR036890">
    <property type="entry name" value="HATPase_C_sf"/>
</dbReference>
<dbReference type="SUPFAM" id="SSF47384">
    <property type="entry name" value="Homodimeric domain of signal transducing histidine kinase"/>
    <property type="match status" value="1"/>
</dbReference>
<comment type="subcellular location">
    <subcellularLocation>
        <location evidence="2">Membrane</location>
    </subcellularLocation>
</comment>
<evidence type="ECO:0000256" key="2">
    <source>
        <dbReference type="ARBA" id="ARBA00004370"/>
    </source>
</evidence>
<evidence type="ECO:0000256" key="3">
    <source>
        <dbReference type="ARBA" id="ARBA00012438"/>
    </source>
</evidence>
<dbReference type="InterPro" id="IPR050428">
    <property type="entry name" value="TCS_sensor_his_kinase"/>
</dbReference>
<keyword evidence="8" id="KW-1133">Transmembrane helix</keyword>
<dbReference type="GO" id="GO:0000155">
    <property type="term" value="F:phosphorelay sensor kinase activity"/>
    <property type="evidence" value="ECO:0007669"/>
    <property type="project" value="InterPro"/>
</dbReference>
<keyword evidence="5" id="KW-0808">Transferase</keyword>
<keyword evidence="10" id="KW-0472">Membrane</keyword>
<dbReference type="Pfam" id="PF00672">
    <property type="entry name" value="HAMP"/>
    <property type="match status" value="1"/>
</dbReference>
<dbReference type="InterPro" id="IPR003594">
    <property type="entry name" value="HATPase_dom"/>
</dbReference>
<proteinExistence type="predicted"/>
<dbReference type="Pfam" id="PF00512">
    <property type="entry name" value="HisKA"/>
    <property type="match status" value="1"/>
</dbReference>
<keyword evidence="7 11" id="KW-0418">Kinase</keyword>
<evidence type="ECO:0000256" key="8">
    <source>
        <dbReference type="ARBA" id="ARBA00022989"/>
    </source>
</evidence>
<protein>
    <recommendedName>
        <fullName evidence="3">histidine kinase</fullName>
        <ecNumber evidence="3">2.7.13.3</ecNumber>
    </recommendedName>
</protein>
<name>A0A402D268_9BACT</name>
<dbReference type="Gene3D" id="6.10.340.10">
    <property type="match status" value="1"/>
</dbReference>
<dbReference type="SMART" id="SM00388">
    <property type="entry name" value="HisKA"/>
    <property type="match status" value="1"/>
</dbReference>
<dbReference type="FunFam" id="3.30.565.10:FF:000006">
    <property type="entry name" value="Sensor histidine kinase WalK"/>
    <property type="match status" value="1"/>
</dbReference>
<dbReference type="SUPFAM" id="SSF158472">
    <property type="entry name" value="HAMP domain-like"/>
    <property type="match status" value="1"/>
</dbReference>
<dbReference type="PROSITE" id="PS50109">
    <property type="entry name" value="HIS_KIN"/>
    <property type="match status" value="1"/>
</dbReference>
<dbReference type="InterPro" id="IPR004358">
    <property type="entry name" value="Sig_transdc_His_kin-like_C"/>
</dbReference>
<dbReference type="RefSeq" id="WP_119323582.1">
    <property type="nucleotide sequence ID" value="NZ_AP025739.1"/>
</dbReference>
<dbReference type="KEGG" id="ccot:CCAX7_21810"/>
<evidence type="ECO:0000256" key="10">
    <source>
        <dbReference type="ARBA" id="ARBA00023136"/>
    </source>
</evidence>
<dbReference type="GO" id="GO:0005886">
    <property type="term" value="C:plasma membrane"/>
    <property type="evidence" value="ECO:0007669"/>
    <property type="project" value="TreeGrafter"/>
</dbReference>
<evidence type="ECO:0000256" key="9">
    <source>
        <dbReference type="ARBA" id="ARBA00023012"/>
    </source>
</evidence>
<evidence type="ECO:0000256" key="7">
    <source>
        <dbReference type="ARBA" id="ARBA00022777"/>
    </source>
</evidence>
<dbReference type="InterPro" id="IPR036097">
    <property type="entry name" value="HisK_dim/P_sf"/>
</dbReference>
<dbReference type="Gene3D" id="3.30.565.10">
    <property type="entry name" value="Histidine kinase-like ATPase, C-terminal domain"/>
    <property type="match status" value="1"/>
</dbReference>
<dbReference type="PANTHER" id="PTHR45436:SF5">
    <property type="entry name" value="SENSOR HISTIDINE KINASE TRCS"/>
    <property type="match status" value="1"/>
</dbReference>
<dbReference type="EMBL" id="AP025739">
    <property type="protein sequence ID" value="BDI30130.1"/>
    <property type="molecule type" value="Genomic_DNA"/>
</dbReference>
<reference evidence="11 12" key="1">
    <citation type="journal article" date="2019" name="Int. J. Syst. Evol. Microbiol.">
        <title>Capsulimonas corticalis gen. nov., sp. nov., an aerobic capsulated bacterium, of a novel bacterial order, Capsulimonadales ord. nov., of the class Armatimonadia of the phylum Armatimonadetes.</title>
        <authorList>
            <person name="Li J."/>
            <person name="Kudo C."/>
            <person name="Tonouchi A."/>
        </authorList>
    </citation>
    <scope>NUCLEOTIDE SEQUENCE [LARGE SCALE GENOMIC DNA]</scope>
    <source>
        <strain evidence="11 12">AX-7</strain>
    </source>
</reference>
<dbReference type="PROSITE" id="PS50885">
    <property type="entry name" value="HAMP"/>
    <property type="match status" value="1"/>
</dbReference>
<dbReference type="PANTHER" id="PTHR45436">
    <property type="entry name" value="SENSOR HISTIDINE KINASE YKOH"/>
    <property type="match status" value="1"/>
</dbReference>
<evidence type="ECO:0000313" key="11">
    <source>
        <dbReference type="EMBL" id="BDI30130.1"/>
    </source>
</evidence>
<dbReference type="Gene3D" id="1.10.287.130">
    <property type="match status" value="1"/>
</dbReference>
<keyword evidence="6" id="KW-0812">Transmembrane</keyword>
<dbReference type="SMART" id="SM00304">
    <property type="entry name" value="HAMP"/>
    <property type="match status" value="1"/>
</dbReference>
<dbReference type="CDD" id="cd00082">
    <property type="entry name" value="HisKA"/>
    <property type="match status" value="1"/>
</dbReference>
<dbReference type="InterPro" id="IPR003661">
    <property type="entry name" value="HisK_dim/P_dom"/>
</dbReference>
<dbReference type="EC" id="2.7.13.3" evidence="3"/>
<dbReference type="CDD" id="cd00075">
    <property type="entry name" value="HATPase"/>
    <property type="match status" value="1"/>
</dbReference>
<comment type="catalytic activity">
    <reaction evidence="1">
        <text>ATP + protein L-histidine = ADP + protein N-phospho-L-histidine.</text>
        <dbReference type="EC" id="2.7.13.3"/>
    </reaction>
</comment>
<dbReference type="AlphaFoldDB" id="A0A402D268"/>
<dbReference type="Pfam" id="PF02518">
    <property type="entry name" value="HATPase_c"/>
    <property type="match status" value="1"/>
</dbReference>
<dbReference type="OrthoDB" id="9796330at2"/>
<evidence type="ECO:0000256" key="6">
    <source>
        <dbReference type="ARBA" id="ARBA00022692"/>
    </source>
</evidence>
<evidence type="ECO:0000256" key="5">
    <source>
        <dbReference type="ARBA" id="ARBA00022679"/>
    </source>
</evidence>
<sequence>MRPFAANSVRRRLALWNVCVLALVLVMLGVAFRSVTRITLTHSLDTEMETRATRTVAIWERLTDGQRAAVLTAVRLRRLGLLGGDAGDRLPVAGEGLLGLFDGPEEPDVPTYAVKILDREGRSVISGQSCAPHDAVTFARSLRGVPDFSTVRIDGAPVRVYSLPVQHNGDVVAVIQLARSLAGVQRTVRMLTRTLLLFIPAALLVAGLGGAFLTDRAMRPIRDLRQAAQKIEARRLSQRLPVTGDDEFAALSATFNQMLARLEAAFTQQERFTADASHELRTPLTVILGNATLALAKERPADEYRETIARIARVAETMGATIDDLMTLARADAGALQIDPSPVSLCDVLNAAREISGKPGAAPISVSCDSALAAPGSSASLTRLFTNLLTNAVRHTPPEGAITVTARQADSTIEVSVRDNGAGIAPEHLPHLGDRFYRPDTARAAQTGGAGLGLAISRAIAEAHGGSLAIESALGAGATVRVTLPASISHA</sequence>
<evidence type="ECO:0000313" key="12">
    <source>
        <dbReference type="Proteomes" id="UP000287394"/>
    </source>
</evidence>
<dbReference type="SMART" id="SM00387">
    <property type="entry name" value="HATPase_c"/>
    <property type="match status" value="1"/>
</dbReference>
<accession>A0A402D268</accession>
<keyword evidence="12" id="KW-1185">Reference proteome</keyword>